<dbReference type="SUPFAM" id="SSF50249">
    <property type="entry name" value="Nucleic acid-binding proteins"/>
    <property type="match status" value="1"/>
</dbReference>
<gene>
    <name evidence="2" type="ORF">UFOPK3674_00283</name>
</gene>
<dbReference type="InterPro" id="IPR002878">
    <property type="entry name" value="ChsH2_C"/>
</dbReference>
<sequence length="113" mass="11875">MSDAEAPAPPAGLAPAERLAWHAARGEVAYTVDAGGVPVWPPQVGLDWRLSAGRGRIYTMTVMRPRGGEPRNLALIDLDEGLRIMSRVEGGPAAIGDAVSARFDDGVLVFVPA</sequence>
<organism evidence="2">
    <name type="scientific">freshwater metagenome</name>
    <dbReference type="NCBI Taxonomy" id="449393"/>
    <lineage>
        <taxon>unclassified sequences</taxon>
        <taxon>metagenomes</taxon>
        <taxon>ecological metagenomes</taxon>
    </lineage>
</organism>
<accession>A0A6J7HAA9</accession>
<name>A0A6J7HAA9_9ZZZZ</name>
<feature type="domain" description="ChsH2 C-terminal OB-fold" evidence="1">
    <location>
        <begin position="48"/>
        <end position="104"/>
    </location>
</feature>
<evidence type="ECO:0000259" key="1">
    <source>
        <dbReference type="Pfam" id="PF01796"/>
    </source>
</evidence>
<dbReference type="AlphaFoldDB" id="A0A6J7HAA9"/>
<protein>
    <submittedName>
        <fullName evidence="2">Unannotated protein</fullName>
    </submittedName>
</protein>
<evidence type="ECO:0000313" key="2">
    <source>
        <dbReference type="EMBL" id="CAB4916602.1"/>
    </source>
</evidence>
<reference evidence="2" key="1">
    <citation type="submission" date="2020-05" db="EMBL/GenBank/DDBJ databases">
        <authorList>
            <person name="Chiriac C."/>
            <person name="Salcher M."/>
            <person name="Ghai R."/>
            <person name="Kavagutti S V."/>
        </authorList>
    </citation>
    <scope>NUCLEOTIDE SEQUENCE</scope>
</reference>
<dbReference type="InterPro" id="IPR012340">
    <property type="entry name" value="NA-bd_OB-fold"/>
</dbReference>
<proteinExistence type="predicted"/>
<dbReference type="EMBL" id="CAFBMX010000001">
    <property type="protein sequence ID" value="CAB4916602.1"/>
    <property type="molecule type" value="Genomic_DNA"/>
</dbReference>
<dbReference type="Pfam" id="PF01796">
    <property type="entry name" value="OB_ChsH2_C"/>
    <property type="match status" value="1"/>
</dbReference>